<evidence type="ECO:0000256" key="1">
    <source>
        <dbReference type="SAM" id="MobiDB-lite"/>
    </source>
</evidence>
<sequence>MQPVNFHGPSCPKCGAAAVSSSKSCSSCGA</sequence>
<reference evidence="2 3" key="2">
    <citation type="journal article" date="2013" name="IMA Fungus">
        <title>IMA Genome-F 1: Ceratocystis fimbriata: Draft nuclear genome sequence for the plant pathogen, Ceratocystis fimbriata.</title>
        <authorList>
            <person name="Wilken P.M."/>
            <person name="Steenkamp E.T."/>
            <person name="Wingfield M.J."/>
            <person name="de Beer Z.W."/>
            <person name="Wingfield B.D."/>
        </authorList>
    </citation>
    <scope>NUCLEOTIDE SEQUENCE [LARGE SCALE GENOMIC DNA]</scope>
    <source>
        <strain evidence="2 3">CBS 114723</strain>
    </source>
</reference>
<name>A0A2C5XJC9_9PEZI</name>
<evidence type="ECO:0000313" key="3">
    <source>
        <dbReference type="Proteomes" id="UP000222788"/>
    </source>
</evidence>
<accession>A0A2C5XJC9</accession>
<dbReference type="Proteomes" id="UP000222788">
    <property type="component" value="Unassembled WGS sequence"/>
</dbReference>
<comment type="caution">
    <text evidence="2">The sequence shown here is derived from an EMBL/GenBank/DDBJ whole genome shotgun (WGS) entry which is preliminary data.</text>
</comment>
<proteinExistence type="predicted"/>
<keyword evidence="3" id="KW-1185">Reference proteome</keyword>
<protein>
    <recommendedName>
        <fullName evidence="4">Zinc-ribbon domain-containing protein</fullName>
    </recommendedName>
</protein>
<evidence type="ECO:0008006" key="4">
    <source>
        <dbReference type="Google" id="ProtNLM"/>
    </source>
</evidence>
<dbReference type="AlphaFoldDB" id="A0A2C5XJC9"/>
<reference evidence="2 3" key="1">
    <citation type="journal article" date="2013" name="Fungal Biol.">
        <title>Analysis of microsatellite markers in the genome of the plant pathogen Ceratocystis fimbriata.</title>
        <authorList>
            <person name="Simpson M.C."/>
            <person name="Wilken P.M."/>
            <person name="Coetzee M.P."/>
            <person name="Wingfield M.J."/>
            <person name="Wingfield B.D."/>
        </authorList>
    </citation>
    <scope>NUCLEOTIDE SEQUENCE [LARGE SCALE GENOMIC DNA]</scope>
    <source>
        <strain evidence="2 3">CBS 114723</strain>
    </source>
</reference>
<feature type="compositionally biased region" description="Low complexity" evidence="1">
    <location>
        <begin position="13"/>
        <end position="30"/>
    </location>
</feature>
<dbReference type="EMBL" id="APWK03000008">
    <property type="protein sequence ID" value="PHH55724.1"/>
    <property type="molecule type" value="Genomic_DNA"/>
</dbReference>
<organism evidence="2 3">
    <name type="scientific">Ceratocystis fimbriata CBS 114723</name>
    <dbReference type="NCBI Taxonomy" id="1035309"/>
    <lineage>
        <taxon>Eukaryota</taxon>
        <taxon>Fungi</taxon>
        <taxon>Dikarya</taxon>
        <taxon>Ascomycota</taxon>
        <taxon>Pezizomycotina</taxon>
        <taxon>Sordariomycetes</taxon>
        <taxon>Hypocreomycetidae</taxon>
        <taxon>Microascales</taxon>
        <taxon>Ceratocystidaceae</taxon>
        <taxon>Ceratocystis</taxon>
    </lineage>
</organism>
<feature type="region of interest" description="Disordered" evidence="1">
    <location>
        <begin position="1"/>
        <end position="30"/>
    </location>
</feature>
<evidence type="ECO:0000313" key="2">
    <source>
        <dbReference type="EMBL" id="PHH55724.1"/>
    </source>
</evidence>
<gene>
    <name evidence="2" type="ORF">CFIMG_000330RA</name>
</gene>